<accession>A0A1B2I9A6</accession>
<dbReference type="NCBIfam" id="TIGR02094">
    <property type="entry name" value="more_P_ylases"/>
    <property type="match status" value="1"/>
</dbReference>
<dbReference type="SUPFAM" id="SSF53756">
    <property type="entry name" value="UDP-Glycosyltransferase/glycogen phosphorylase"/>
    <property type="match status" value="1"/>
</dbReference>
<keyword evidence="3" id="KW-1185">Reference proteome</keyword>
<dbReference type="STRING" id="1197717.BED41_04545"/>
<dbReference type="Pfam" id="PF00343">
    <property type="entry name" value="Phosphorylase"/>
    <property type="match status" value="2"/>
</dbReference>
<dbReference type="EMBL" id="CP016757">
    <property type="protein sequence ID" value="ANZ46570.1"/>
    <property type="molecule type" value="Genomic_DNA"/>
</dbReference>
<evidence type="ECO:0000313" key="2">
    <source>
        <dbReference type="EMBL" id="ANZ46570.1"/>
    </source>
</evidence>
<reference evidence="2" key="1">
    <citation type="submission" date="2016-08" db="EMBL/GenBank/DDBJ databases">
        <title>Complete genome of Cloacibacillus porcorum.</title>
        <authorList>
            <person name="Looft T."/>
            <person name="Bayles D.O."/>
            <person name="Alt D.P."/>
        </authorList>
    </citation>
    <scope>NUCLEOTIDE SEQUENCE [LARGE SCALE GENOMIC DNA]</scope>
    <source>
        <strain evidence="2">CL-84</strain>
    </source>
</reference>
<dbReference type="Proteomes" id="UP000093044">
    <property type="component" value="Chromosome"/>
</dbReference>
<protein>
    <submittedName>
        <fullName evidence="2">Alpha-glucan phosphorylase</fullName>
    </submittedName>
</protein>
<evidence type="ECO:0000256" key="1">
    <source>
        <dbReference type="ARBA" id="ARBA00006047"/>
    </source>
</evidence>
<dbReference type="AlphaFoldDB" id="A0A1B2I9A6"/>
<dbReference type="GO" id="GO:0005975">
    <property type="term" value="P:carbohydrate metabolic process"/>
    <property type="evidence" value="ECO:0007669"/>
    <property type="project" value="InterPro"/>
</dbReference>
<dbReference type="GO" id="GO:0030170">
    <property type="term" value="F:pyridoxal phosphate binding"/>
    <property type="evidence" value="ECO:0007669"/>
    <property type="project" value="InterPro"/>
</dbReference>
<dbReference type="PANTHER" id="PTHR42655">
    <property type="entry name" value="GLYCOGEN PHOSPHORYLASE"/>
    <property type="match status" value="1"/>
</dbReference>
<dbReference type="KEGG" id="cpor:BED41_04545"/>
<dbReference type="InterPro" id="IPR052182">
    <property type="entry name" value="Glycogen/Maltodextrin_Phosph"/>
</dbReference>
<dbReference type="GO" id="GO:0008184">
    <property type="term" value="F:glycogen phosphorylase activity"/>
    <property type="evidence" value="ECO:0007669"/>
    <property type="project" value="InterPro"/>
</dbReference>
<dbReference type="InterPro" id="IPR000811">
    <property type="entry name" value="Glyco_trans_35"/>
</dbReference>
<name>A0A1B2I9A6_9BACT</name>
<dbReference type="Gene3D" id="3.40.50.2000">
    <property type="entry name" value="Glycogen Phosphorylase B"/>
    <property type="match status" value="3"/>
</dbReference>
<sequence length="578" mass="65026">MNGMNYGTNLASSLLATLEHDPAFRNTAYFSMEIALMPEIPTYSGGLGVLAGDILKSSADLGVPMVAMTLLYKKGYFAQKINKEGRQTEYPVDWNPRDFMTQLPNRVTITMNGHPVTIGAWCYMLVGQTEHPLPIYFIDTDLPENSPEDRQLTAELYGGDNKYRLCQELILGIGGLRLLRDMGYRNISTFHLNEGHAGFLTLELLREQGYGDIEKVKNQVIFTTHTPVAAGHDFFSYDLIDEVMDGDVAQILRQHVGGNGLSMTDLALKLSRYVNGVSHKHALVSRAMFGNESIDWITNGVHSTTWTSPSFTKLYDTYIPGWRNDPSRLMQALHIPDEELWNAHQAAKMKLLAFVLEETGQQLEPDVLTIGFARRAATYKRADLVFSDIRRLVEIGKGKVQFIFSGKAHPHDEPGKDILQKINNIARELGTELPVVFIENYNMGPAKFITSGVDVWLNTPIRPREASGTSGMKCVHNGIMNFSVLDGWWIEGCIEGKTGWAIGPEPTENGMVEYNEAEDAVDLYNKLEENIIPTYYTDRKRWISMMKFAIAVNASYFNTHRVVHEYCEKAYGTVFRGH</sequence>
<dbReference type="PANTHER" id="PTHR42655:SF1">
    <property type="entry name" value="GLYCOGEN PHOSPHORYLASE"/>
    <property type="match status" value="1"/>
</dbReference>
<comment type="similarity">
    <text evidence="1">Belongs to the glycogen phosphorylase family.</text>
</comment>
<gene>
    <name evidence="2" type="ORF">BED41_04545</name>
</gene>
<organism evidence="2 3">
    <name type="scientific">Cloacibacillus porcorum</name>
    <dbReference type="NCBI Taxonomy" id="1197717"/>
    <lineage>
        <taxon>Bacteria</taxon>
        <taxon>Thermotogati</taxon>
        <taxon>Synergistota</taxon>
        <taxon>Synergistia</taxon>
        <taxon>Synergistales</taxon>
        <taxon>Synergistaceae</taxon>
        <taxon>Cloacibacillus</taxon>
    </lineage>
</organism>
<dbReference type="InterPro" id="IPR011834">
    <property type="entry name" value="Agluc_phsphrylas"/>
</dbReference>
<evidence type="ECO:0000313" key="3">
    <source>
        <dbReference type="Proteomes" id="UP000093044"/>
    </source>
</evidence>
<proteinExistence type="inferred from homology"/>